<name>A0AAE1HE78_9NEOP</name>
<reference evidence="1" key="1">
    <citation type="submission" date="2021-07" db="EMBL/GenBank/DDBJ databases">
        <authorList>
            <person name="Catto M.A."/>
            <person name="Jacobson A."/>
            <person name="Kennedy G."/>
            <person name="Labadie P."/>
            <person name="Hunt B.G."/>
            <person name="Srinivasan R."/>
        </authorList>
    </citation>
    <scope>NUCLEOTIDE SEQUENCE</scope>
    <source>
        <strain evidence="1">PL_HMW_Pooled</strain>
        <tissue evidence="1">Head</tissue>
    </source>
</reference>
<comment type="caution">
    <text evidence="1">The sequence shown here is derived from an EMBL/GenBank/DDBJ whole genome shotgun (WGS) entry which is preliminary data.</text>
</comment>
<reference evidence="1" key="2">
    <citation type="journal article" date="2023" name="BMC Genomics">
        <title>Pest status, molecular evolution, and epigenetic factors derived from the genome assembly of Frankliniella fusca, a thysanopteran phytovirus vector.</title>
        <authorList>
            <person name="Catto M.A."/>
            <person name="Labadie P.E."/>
            <person name="Jacobson A.L."/>
            <person name="Kennedy G.G."/>
            <person name="Srinivasan R."/>
            <person name="Hunt B.G."/>
        </authorList>
    </citation>
    <scope>NUCLEOTIDE SEQUENCE</scope>
    <source>
        <strain evidence="1">PL_HMW_Pooled</strain>
    </source>
</reference>
<evidence type="ECO:0000313" key="2">
    <source>
        <dbReference type="Proteomes" id="UP001219518"/>
    </source>
</evidence>
<gene>
    <name evidence="1" type="ORF">KUF71_008832</name>
</gene>
<organism evidence="1 2">
    <name type="scientific">Frankliniella fusca</name>
    <dbReference type="NCBI Taxonomy" id="407009"/>
    <lineage>
        <taxon>Eukaryota</taxon>
        <taxon>Metazoa</taxon>
        <taxon>Ecdysozoa</taxon>
        <taxon>Arthropoda</taxon>
        <taxon>Hexapoda</taxon>
        <taxon>Insecta</taxon>
        <taxon>Pterygota</taxon>
        <taxon>Neoptera</taxon>
        <taxon>Paraneoptera</taxon>
        <taxon>Thysanoptera</taxon>
        <taxon>Terebrantia</taxon>
        <taxon>Thripoidea</taxon>
        <taxon>Thripidae</taxon>
        <taxon>Frankliniella</taxon>
    </lineage>
</organism>
<dbReference type="Proteomes" id="UP001219518">
    <property type="component" value="Unassembled WGS sequence"/>
</dbReference>
<evidence type="ECO:0000313" key="1">
    <source>
        <dbReference type="EMBL" id="KAK3919705.1"/>
    </source>
</evidence>
<sequence length="176" mass="20047">MYGENAMFTAMERDEELRECFESWTSVPLNVIHKYARRCVSKEESQLLYSFYIYTIIVSKQILDHITEMLIGNSTTVPFQTVNVSGDVGIAFTLLRCQNGLSVWWLKYCRATATIVLRAVQAELFDHIFIFGASQHLHIAKCVRHGGQERHVCTVRRSTDKILGCENTAEGHNIGT</sequence>
<dbReference type="AlphaFoldDB" id="A0AAE1HE78"/>
<accession>A0AAE1HE78</accession>
<dbReference type="EMBL" id="JAHWGI010000981">
    <property type="protein sequence ID" value="KAK3919705.1"/>
    <property type="molecule type" value="Genomic_DNA"/>
</dbReference>
<keyword evidence="2" id="KW-1185">Reference proteome</keyword>
<protein>
    <submittedName>
        <fullName evidence="1">Neuromedin-S</fullName>
    </submittedName>
</protein>
<proteinExistence type="predicted"/>